<feature type="compositionally biased region" description="Basic and acidic residues" evidence="1">
    <location>
        <begin position="106"/>
        <end position="116"/>
    </location>
</feature>
<evidence type="ECO:0000313" key="4">
    <source>
        <dbReference type="Proteomes" id="UP001231124"/>
    </source>
</evidence>
<feature type="chain" id="PRO_5046549615" evidence="2">
    <location>
        <begin position="28"/>
        <end position="284"/>
    </location>
</feature>
<organism evidence="3 4">
    <name type="scientific">Methylobacterium aerolatum</name>
    <dbReference type="NCBI Taxonomy" id="418708"/>
    <lineage>
        <taxon>Bacteria</taxon>
        <taxon>Pseudomonadati</taxon>
        <taxon>Pseudomonadota</taxon>
        <taxon>Alphaproteobacteria</taxon>
        <taxon>Hyphomicrobiales</taxon>
        <taxon>Methylobacteriaceae</taxon>
        <taxon>Methylobacterium</taxon>
    </lineage>
</organism>
<evidence type="ECO:0000256" key="2">
    <source>
        <dbReference type="SAM" id="SignalP"/>
    </source>
</evidence>
<keyword evidence="2" id="KW-0732">Signal</keyword>
<evidence type="ECO:0000313" key="3">
    <source>
        <dbReference type="EMBL" id="MDQ0448405.1"/>
    </source>
</evidence>
<gene>
    <name evidence="3" type="ORF">QO012_002914</name>
</gene>
<sequence>MRVPPSLRPIATAVGLLLPLASLPAQADPRSWVDPPAKGAADKSAAADKAGTADRGGAKVTAKDSVKDTKDTAKAGTAVAEDKVGSKGMAKGSAAQNSSTGSRLAETPRRQRAERIARHRAPAPRRLADTPAANGIPTGYAPAGRVEAAQALALEYLSVVSSSGEAMVGATPRFYGTRVRFYGRPATQADLLDEKRDFVRRWPERRYAARAFNTRCTADGSTCVVRAIVDFRAASPERGVVSKGASELVLEVSFSGQRPVIVAESGRVLHRGADRAEGPGAGRG</sequence>
<proteinExistence type="predicted"/>
<name>A0ABU0I3B7_9HYPH</name>
<feature type="region of interest" description="Disordered" evidence="1">
    <location>
        <begin position="24"/>
        <end position="135"/>
    </location>
</feature>
<feature type="signal peptide" evidence="2">
    <location>
        <begin position="1"/>
        <end position="27"/>
    </location>
</feature>
<dbReference type="Proteomes" id="UP001231124">
    <property type="component" value="Unassembled WGS sequence"/>
</dbReference>
<reference evidence="3 4" key="1">
    <citation type="submission" date="2023-07" db="EMBL/GenBank/DDBJ databases">
        <title>Genomic Encyclopedia of Type Strains, Phase IV (KMG-IV): sequencing the most valuable type-strain genomes for metagenomic binning, comparative biology and taxonomic classification.</title>
        <authorList>
            <person name="Goeker M."/>
        </authorList>
    </citation>
    <scope>NUCLEOTIDE SEQUENCE [LARGE SCALE GENOMIC DNA]</scope>
    <source>
        <strain evidence="3 4">DSM 19013</strain>
    </source>
</reference>
<accession>A0ABU0I3B7</accession>
<comment type="caution">
    <text evidence="3">The sequence shown here is derived from an EMBL/GenBank/DDBJ whole genome shotgun (WGS) entry which is preliminary data.</text>
</comment>
<dbReference type="EMBL" id="JAUSVP010000008">
    <property type="protein sequence ID" value="MDQ0448405.1"/>
    <property type="molecule type" value="Genomic_DNA"/>
</dbReference>
<keyword evidence="4" id="KW-1185">Reference proteome</keyword>
<protein>
    <submittedName>
        <fullName evidence="3">Uncharacterized protein</fullName>
    </submittedName>
</protein>
<evidence type="ECO:0000256" key="1">
    <source>
        <dbReference type="SAM" id="MobiDB-lite"/>
    </source>
</evidence>
<feature type="compositionally biased region" description="Basic and acidic residues" evidence="1">
    <location>
        <begin position="61"/>
        <end position="73"/>
    </location>
</feature>
<dbReference type="RefSeq" id="WP_238202375.1">
    <property type="nucleotide sequence ID" value="NZ_BPQE01000011.1"/>
</dbReference>
<feature type="compositionally biased region" description="Low complexity" evidence="1">
    <location>
        <begin position="37"/>
        <end position="59"/>
    </location>
</feature>